<evidence type="ECO:0000313" key="3">
    <source>
        <dbReference type="EMBL" id="CAD6951446.1"/>
    </source>
</evidence>
<evidence type="ECO:0000313" key="4">
    <source>
        <dbReference type="EMBL" id="KAE8251919.1"/>
    </source>
</evidence>
<dbReference type="Proteomes" id="UP000077671">
    <property type="component" value="Unassembled WGS sequence"/>
</dbReference>
<reference evidence="4" key="2">
    <citation type="journal article" date="2019" name="IMA Fungus">
        <title>Genome sequencing and comparison of five Tilletia species to identify candidate genes for the detection of regulated species infecting wheat.</title>
        <authorList>
            <person name="Nguyen H.D.T."/>
            <person name="Sultana T."/>
            <person name="Kesanakurti P."/>
            <person name="Hambleton S."/>
        </authorList>
    </citation>
    <scope>NUCLEOTIDE SEQUENCE</scope>
    <source>
        <strain evidence="4">DAOMC 238032</strain>
    </source>
</reference>
<dbReference type="Proteomes" id="UP000836402">
    <property type="component" value="Unassembled WGS sequence"/>
</dbReference>
<organism evidence="4 5">
    <name type="scientific">Tilletia caries</name>
    <name type="common">wheat bunt fungus</name>
    <dbReference type="NCBI Taxonomy" id="13290"/>
    <lineage>
        <taxon>Eukaryota</taxon>
        <taxon>Fungi</taxon>
        <taxon>Dikarya</taxon>
        <taxon>Basidiomycota</taxon>
        <taxon>Ustilaginomycotina</taxon>
        <taxon>Exobasidiomycetes</taxon>
        <taxon>Tilletiales</taxon>
        <taxon>Tilletiaceae</taxon>
        <taxon>Tilletia</taxon>
    </lineage>
</organism>
<keyword evidence="6" id="KW-1185">Reference proteome</keyword>
<keyword evidence="2" id="KW-0732">Signal</keyword>
<dbReference type="EMBL" id="CAJHJG010005629">
    <property type="protein sequence ID" value="CAD6951446.1"/>
    <property type="molecule type" value="Genomic_DNA"/>
</dbReference>
<keyword evidence="1" id="KW-1133">Transmembrane helix</keyword>
<comment type="caution">
    <text evidence="4">The sequence shown here is derived from an EMBL/GenBank/DDBJ whole genome shotgun (WGS) entry which is preliminary data.</text>
</comment>
<feature type="signal peptide" evidence="2">
    <location>
        <begin position="1"/>
        <end position="20"/>
    </location>
</feature>
<keyword evidence="1" id="KW-0472">Membrane</keyword>
<feature type="transmembrane region" description="Helical" evidence="1">
    <location>
        <begin position="171"/>
        <end position="194"/>
    </location>
</feature>
<name>A0A177U969_9BASI</name>
<sequence>MHFTLPLVFTALLFATGSVAANIPQFSTETSAALASRADGPGRNHDQVSIKDRSIVDGTDDLKDLSARDYHSPSFGKSRGIHAKVHEVMRQVHRDFLGDQLRVMHLAIKHDATDAEKHNVAHTFERHLQVNIGKVQTLTKDVVAAKQSGLARRQDATVPALQQLLESIGTLVQAVLAGVLGLVTALLQVIIALVTDLQSAIAALLRALGLGGSGSTASSDVLPTPPASALGPSTVPAPFPAPAV</sequence>
<keyword evidence="1" id="KW-0812">Transmembrane</keyword>
<reference evidence="4" key="1">
    <citation type="submission" date="2016-04" db="EMBL/GenBank/DDBJ databases">
        <authorList>
            <person name="Nguyen H.D."/>
            <person name="Kesanakurti P."/>
            <person name="Cullis J."/>
            <person name="Levesque C.A."/>
            <person name="Hambleton S."/>
        </authorList>
    </citation>
    <scope>NUCLEOTIDE SEQUENCE</scope>
    <source>
        <strain evidence="4">DAOMC 238032</strain>
    </source>
</reference>
<evidence type="ECO:0000256" key="2">
    <source>
        <dbReference type="SAM" id="SignalP"/>
    </source>
</evidence>
<gene>
    <name evidence="4" type="ORF">A4X03_0g6289</name>
    <name evidence="3" type="ORF">JKIAZH3_G1884</name>
</gene>
<evidence type="ECO:0000256" key="1">
    <source>
        <dbReference type="SAM" id="Phobius"/>
    </source>
</evidence>
<proteinExistence type="predicted"/>
<dbReference type="EMBL" id="LWDD02001167">
    <property type="protein sequence ID" value="KAE8251919.1"/>
    <property type="molecule type" value="Genomic_DNA"/>
</dbReference>
<dbReference type="AlphaFoldDB" id="A0A177U969"/>
<feature type="chain" id="PRO_5044550157" evidence="2">
    <location>
        <begin position="21"/>
        <end position="244"/>
    </location>
</feature>
<evidence type="ECO:0000313" key="5">
    <source>
        <dbReference type="Proteomes" id="UP000077671"/>
    </source>
</evidence>
<protein>
    <submittedName>
        <fullName evidence="4">Uncharacterized protein</fullName>
    </submittedName>
</protein>
<evidence type="ECO:0000313" key="6">
    <source>
        <dbReference type="Proteomes" id="UP000836402"/>
    </source>
</evidence>
<accession>A0A177U969</accession>
<reference evidence="3" key="3">
    <citation type="submission" date="2020-10" db="EMBL/GenBank/DDBJ databases">
        <authorList>
            <person name="Sedaghatjoo S."/>
        </authorList>
    </citation>
    <scope>NUCLEOTIDE SEQUENCE</scope>
    <source>
        <strain evidence="3">AZH3</strain>
    </source>
</reference>